<reference evidence="2" key="1">
    <citation type="submission" date="2022-10" db="EMBL/GenBank/DDBJ databases">
        <title>Genome assembly of Pristionchus species.</title>
        <authorList>
            <person name="Yoshida K."/>
            <person name="Sommer R.J."/>
        </authorList>
    </citation>
    <scope>NUCLEOTIDE SEQUENCE [LARGE SCALE GENOMIC DNA]</scope>
    <source>
        <strain evidence="2">RS5460</strain>
    </source>
</reference>
<sequence length="133" mass="15622">RRGQEKYIFCTLCDRFMFGARHTMMHMANHDHIIKTKNASANNLMRMMAGDERIARMVDEESKTVEKQKKEYQSMKLPDDVDQWRANQITLYNFTKQLAPNVYNAGIAESHMKSLQEQKFLRKTLSGGSKFQR</sequence>
<gene>
    <name evidence="1" type="ORF">PMAYCL1PPCAC_00575</name>
</gene>
<keyword evidence="2" id="KW-1185">Reference proteome</keyword>
<comment type="caution">
    <text evidence="1">The sequence shown here is derived from an EMBL/GenBank/DDBJ whole genome shotgun (WGS) entry which is preliminary data.</text>
</comment>
<feature type="non-terminal residue" evidence="1">
    <location>
        <position position="1"/>
    </location>
</feature>
<dbReference type="EMBL" id="BTRK01000001">
    <property type="protein sequence ID" value="GMR30380.1"/>
    <property type="molecule type" value="Genomic_DNA"/>
</dbReference>
<accession>A0AAN5C4K0</accession>
<feature type="non-terminal residue" evidence="1">
    <location>
        <position position="133"/>
    </location>
</feature>
<evidence type="ECO:0000313" key="2">
    <source>
        <dbReference type="Proteomes" id="UP001328107"/>
    </source>
</evidence>
<dbReference type="Proteomes" id="UP001328107">
    <property type="component" value="Unassembled WGS sequence"/>
</dbReference>
<proteinExistence type="predicted"/>
<organism evidence="1 2">
    <name type="scientific">Pristionchus mayeri</name>
    <dbReference type="NCBI Taxonomy" id="1317129"/>
    <lineage>
        <taxon>Eukaryota</taxon>
        <taxon>Metazoa</taxon>
        <taxon>Ecdysozoa</taxon>
        <taxon>Nematoda</taxon>
        <taxon>Chromadorea</taxon>
        <taxon>Rhabditida</taxon>
        <taxon>Rhabditina</taxon>
        <taxon>Diplogasteromorpha</taxon>
        <taxon>Diplogasteroidea</taxon>
        <taxon>Neodiplogasteridae</taxon>
        <taxon>Pristionchus</taxon>
    </lineage>
</organism>
<name>A0AAN5C4K0_9BILA</name>
<evidence type="ECO:0000313" key="1">
    <source>
        <dbReference type="EMBL" id="GMR30380.1"/>
    </source>
</evidence>
<dbReference type="AlphaFoldDB" id="A0AAN5C4K0"/>
<protein>
    <submittedName>
        <fullName evidence="1">Uncharacterized protein</fullName>
    </submittedName>
</protein>